<evidence type="ECO:0000313" key="3">
    <source>
        <dbReference type="EMBL" id="RDY04142.1"/>
    </source>
</evidence>
<feature type="domain" description="Reverse transcriptase Ty1/copia-type" evidence="2">
    <location>
        <begin position="368"/>
        <end position="462"/>
    </location>
</feature>
<name>A0A371HN70_MUCPR</name>
<dbReference type="OrthoDB" id="1749397at2759"/>
<evidence type="ECO:0000313" key="4">
    <source>
        <dbReference type="Proteomes" id="UP000257109"/>
    </source>
</evidence>
<proteinExistence type="predicted"/>
<evidence type="ECO:0000259" key="2">
    <source>
        <dbReference type="Pfam" id="PF07727"/>
    </source>
</evidence>
<keyword evidence="4" id="KW-1185">Reference proteome</keyword>
<feature type="region of interest" description="Disordered" evidence="1">
    <location>
        <begin position="1"/>
        <end position="51"/>
    </location>
</feature>
<dbReference type="Proteomes" id="UP000257109">
    <property type="component" value="Unassembled WGS sequence"/>
</dbReference>
<dbReference type="EMBL" id="QJKJ01002140">
    <property type="protein sequence ID" value="RDY04142.1"/>
    <property type="molecule type" value="Genomic_DNA"/>
</dbReference>
<protein>
    <recommendedName>
        <fullName evidence="2">Reverse transcriptase Ty1/copia-type domain-containing protein</fullName>
    </recommendedName>
</protein>
<feature type="non-terminal residue" evidence="3">
    <location>
        <position position="1"/>
    </location>
</feature>
<evidence type="ECO:0000256" key="1">
    <source>
        <dbReference type="SAM" id="MobiDB-lite"/>
    </source>
</evidence>
<accession>A0A371HN70</accession>
<sequence length="463" mass="53923">MAKGSVLNEEMRRKAQGSSSRSKAFVTKNRGRSQEKGREKSRSRSKSRNKNVEYHYYHKTGYIHKHCFLWRKENKGKNGKSKEKSHDDDDDNVITAIGDDLVILKDFELVNLVSNESIWIIDSGATLHDMLPRLKNAELEKYSHCMTGKQIIVSFKKHPPSRKLELLELVHSNVCGPLKDEYSYKLYDPDEKKLIKSCDVQFMEDKTIKDIDKVQKTTLEKDNSLFEIDPIWMPIHDLNTIENNVQNGEQHDYVGDQQLKDVFDVPPDDDIEEELEMSQDDNSGDSPKPPLVQLKKSNRQRQSSIRCPLDEYVSLTDGKEPMESEERQKWLDAVQDEIKSLNDNHTYDLVKFPKGKKVMENRWIYKVSGKEDYVYKPKKSLYGLKQAPNQWYKKFESVMCEQGYKKTTSDHYVFVRKFSDDDFIILLLYVDDMLVVGKSVSRTDRLKKQLSESFAMKDMGATK</sequence>
<dbReference type="AlphaFoldDB" id="A0A371HN70"/>
<organism evidence="3 4">
    <name type="scientific">Mucuna pruriens</name>
    <name type="common">Velvet bean</name>
    <name type="synonym">Dolichos pruriens</name>
    <dbReference type="NCBI Taxonomy" id="157652"/>
    <lineage>
        <taxon>Eukaryota</taxon>
        <taxon>Viridiplantae</taxon>
        <taxon>Streptophyta</taxon>
        <taxon>Embryophyta</taxon>
        <taxon>Tracheophyta</taxon>
        <taxon>Spermatophyta</taxon>
        <taxon>Magnoliopsida</taxon>
        <taxon>eudicotyledons</taxon>
        <taxon>Gunneridae</taxon>
        <taxon>Pentapetalae</taxon>
        <taxon>rosids</taxon>
        <taxon>fabids</taxon>
        <taxon>Fabales</taxon>
        <taxon>Fabaceae</taxon>
        <taxon>Papilionoideae</taxon>
        <taxon>50 kb inversion clade</taxon>
        <taxon>NPAAA clade</taxon>
        <taxon>indigoferoid/millettioid clade</taxon>
        <taxon>Phaseoleae</taxon>
        <taxon>Mucuna</taxon>
    </lineage>
</organism>
<comment type="caution">
    <text evidence="3">The sequence shown here is derived from an EMBL/GenBank/DDBJ whole genome shotgun (WGS) entry which is preliminary data.</text>
</comment>
<dbReference type="Pfam" id="PF07727">
    <property type="entry name" value="RVT_2"/>
    <property type="match status" value="1"/>
</dbReference>
<reference evidence="3" key="1">
    <citation type="submission" date="2018-05" db="EMBL/GenBank/DDBJ databases">
        <title>Draft genome of Mucuna pruriens seed.</title>
        <authorList>
            <person name="Nnadi N.E."/>
            <person name="Vos R."/>
            <person name="Hasami M.H."/>
            <person name="Devisetty U.K."/>
            <person name="Aguiy J.C."/>
        </authorList>
    </citation>
    <scope>NUCLEOTIDE SEQUENCE [LARGE SCALE GENOMIC DNA]</scope>
    <source>
        <strain evidence="3">JCA_2017</strain>
    </source>
</reference>
<dbReference type="InterPro" id="IPR013103">
    <property type="entry name" value="RVT_2"/>
</dbReference>
<feature type="compositionally biased region" description="Basic and acidic residues" evidence="1">
    <location>
        <begin position="32"/>
        <end position="42"/>
    </location>
</feature>
<feature type="region of interest" description="Disordered" evidence="1">
    <location>
        <begin position="276"/>
        <end position="325"/>
    </location>
</feature>
<gene>
    <name evidence="3" type="ORF">CR513_12178</name>
</gene>